<dbReference type="InterPro" id="IPR050812">
    <property type="entry name" value="Preph/Arog_dehydrog"/>
</dbReference>
<reference evidence="3" key="1">
    <citation type="submission" date="2020-07" db="EMBL/GenBank/DDBJ databases">
        <title>Koleobacter methoxysyntrophicus gen. nov., sp. nov., a novel anaerobic bacterium isolated from deep subsurface oil field and proposal of Koleobacterales ord. nov. in the phylum Firmicutes.</title>
        <authorList>
            <person name="Sakamoto S."/>
            <person name="Tamaki H."/>
        </authorList>
    </citation>
    <scope>NUCLEOTIDE SEQUENCE</scope>
    <source>
        <strain evidence="3">NRmbB1</strain>
    </source>
</reference>
<dbReference type="KEGG" id="kme:H0A61_02502"/>
<evidence type="ECO:0000256" key="1">
    <source>
        <dbReference type="ARBA" id="ARBA00023002"/>
    </source>
</evidence>
<dbReference type="GO" id="GO:0006571">
    <property type="term" value="P:tyrosine biosynthetic process"/>
    <property type="evidence" value="ECO:0007669"/>
    <property type="project" value="TreeGrafter"/>
</dbReference>
<dbReference type="Gene3D" id="3.40.50.720">
    <property type="entry name" value="NAD(P)-binding Rossmann-like Domain"/>
    <property type="match status" value="1"/>
</dbReference>
<proteinExistence type="predicted"/>
<dbReference type="RefSeq" id="WP_206707429.1">
    <property type="nucleotide sequence ID" value="NZ_CP059066.1"/>
</dbReference>
<feature type="domain" description="Pyrroline-5-carboxylate reductase catalytic N-terminal" evidence="2">
    <location>
        <begin position="3"/>
        <end position="90"/>
    </location>
</feature>
<dbReference type="Pfam" id="PF03807">
    <property type="entry name" value="F420_oxidored"/>
    <property type="match status" value="1"/>
</dbReference>
<sequence>METIAIIGTGRMGSLIARKIKDKYRILLVDKDIRRCGNLAKDIHSIATGNLEVIKDADYIILALPDRVIRDILPNINSFLKGHQIVINISTSTMKKDLLDKINYRQNLISVKIIGHYEEINLGEIPLIIIEETAKDEIKTKMIEIFSNIGIVLFGKEEDVEKVNTIAGEEAIKAAINIKKRLMEQNIKQEYWSIAIRNVASGTMKAFSSGDIGPFAKRVVEELEKKNSL</sequence>
<dbReference type="InterPro" id="IPR036291">
    <property type="entry name" value="NAD(P)-bd_dom_sf"/>
</dbReference>
<dbReference type="SUPFAM" id="SSF51735">
    <property type="entry name" value="NAD(P)-binding Rossmann-fold domains"/>
    <property type="match status" value="1"/>
</dbReference>
<evidence type="ECO:0000313" key="3">
    <source>
        <dbReference type="EMBL" id="QSQ10110.1"/>
    </source>
</evidence>
<dbReference type="EC" id="1.5.1.2" evidence="3"/>
<dbReference type="PANTHER" id="PTHR21363">
    <property type="entry name" value="PREPHENATE DEHYDROGENASE"/>
    <property type="match status" value="1"/>
</dbReference>
<dbReference type="AlphaFoldDB" id="A0A8A0RRD6"/>
<keyword evidence="1 3" id="KW-0560">Oxidoreductase</keyword>
<dbReference type="InterPro" id="IPR028939">
    <property type="entry name" value="P5C_Rdtase_cat_N"/>
</dbReference>
<evidence type="ECO:0000313" key="4">
    <source>
        <dbReference type="Proteomes" id="UP000662904"/>
    </source>
</evidence>
<dbReference type="EMBL" id="CP059066">
    <property type="protein sequence ID" value="QSQ10110.1"/>
    <property type="molecule type" value="Genomic_DNA"/>
</dbReference>
<gene>
    <name evidence="3" type="primary">proC_2</name>
    <name evidence="3" type="ORF">H0A61_02502</name>
</gene>
<keyword evidence="4" id="KW-1185">Reference proteome</keyword>
<dbReference type="Proteomes" id="UP000662904">
    <property type="component" value="Chromosome"/>
</dbReference>
<evidence type="ECO:0000259" key="2">
    <source>
        <dbReference type="Pfam" id="PF03807"/>
    </source>
</evidence>
<dbReference type="GO" id="GO:0008977">
    <property type="term" value="F:prephenate dehydrogenase (NAD+) activity"/>
    <property type="evidence" value="ECO:0007669"/>
    <property type="project" value="TreeGrafter"/>
</dbReference>
<accession>A0A8A0RRD6</accession>
<dbReference type="GO" id="GO:0004735">
    <property type="term" value="F:pyrroline-5-carboxylate reductase activity"/>
    <property type="evidence" value="ECO:0007669"/>
    <property type="project" value="UniProtKB-EC"/>
</dbReference>
<protein>
    <submittedName>
        <fullName evidence="3">Pyrroline-5-carboxylate reductase</fullName>
        <ecNumber evidence="3">1.5.1.2</ecNumber>
    </submittedName>
</protein>
<name>A0A8A0RRD6_9FIRM</name>
<dbReference type="PANTHER" id="PTHR21363:SF0">
    <property type="entry name" value="PREPHENATE DEHYDROGENASE [NADP(+)]"/>
    <property type="match status" value="1"/>
</dbReference>
<organism evidence="3 4">
    <name type="scientific">Koleobacter methoxysyntrophicus</name>
    <dbReference type="NCBI Taxonomy" id="2751313"/>
    <lineage>
        <taxon>Bacteria</taxon>
        <taxon>Bacillati</taxon>
        <taxon>Bacillota</taxon>
        <taxon>Clostridia</taxon>
        <taxon>Koleobacterales</taxon>
        <taxon>Koleobacteraceae</taxon>
        <taxon>Koleobacter</taxon>
    </lineage>
</organism>
<dbReference type="GO" id="GO:0070403">
    <property type="term" value="F:NAD+ binding"/>
    <property type="evidence" value="ECO:0007669"/>
    <property type="project" value="TreeGrafter"/>
</dbReference>